<comment type="catalytic activity">
    <reaction evidence="1">
        <text>ATP + protein L-histidine = ADP + protein N-phospho-L-histidine.</text>
        <dbReference type="EC" id="2.7.13.3"/>
    </reaction>
</comment>
<protein>
    <recommendedName>
        <fullName evidence="2">histidine kinase</fullName>
        <ecNumber evidence="2">2.7.13.3</ecNumber>
    </recommendedName>
</protein>
<dbReference type="SUPFAM" id="SSF47384">
    <property type="entry name" value="Homodimeric domain of signal transducing histidine kinase"/>
    <property type="match status" value="1"/>
</dbReference>
<evidence type="ECO:0000256" key="5">
    <source>
        <dbReference type="ARBA" id="ARBA00023125"/>
    </source>
</evidence>
<proteinExistence type="predicted"/>
<dbReference type="PANTHER" id="PTHR43547">
    <property type="entry name" value="TWO-COMPONENT HISTIDINE KINASE"/>
    <property type="match status" value="1"/>
</dbReference>
<keyword evidence="8" id="KW-1133">Transmembrane helix</keyword>
<dbReference type="GO" id="GO:0000155">
    <property type="term" value="F:phosphorelay sensor kinase activity"/>
    <property type="evidence" value="ECO:0007669"/>
    <property type="project" value="InterPro"/>
</dbReference>
<keyword evidence="4" id="KW-0805">Transcription regulation</keyword>
<accession>A0AAE4BST0</accession>
<dbReference type="InterPro" id="IPR015943">
    <property type="entry name" value="WD40/YVTN_repeat-like_dom_sf"/>
</dbReference>
<evidence type="ECO:0000256" key="1">
    <source>
        <dbReference type="ARBA" id="ARBA00000085"/>
    </source>
</evidence>
<dbReference type="EMBL" id="JAVDQD010000009">
    <property type="protein sequence ID" value="MDR6241524.1"/>
    <property type="molecule type" value="Genomic_DNA"/>
</dbReference>
<dbReference type="Proteomes" id="UP001185092">
    <property type="component" value="Unassembled WGS sequence"/>
</dbReference>
<dbReference type="InterPro" id="IPR011006">
    <property type="entry name" value="CheY-like_superfamily"/>
</dbReference>
<dbReference type="EC" id="2.7.13.3" evidence="2"/>
<dbReference type="InterPro" id="IPR009057">
    <property type="entry name" value="Homeodomain-like_sf"/>
</dbReference>
<dbReference type="PANTHER" id="PTHR43547:SF2">
    <property type="entry name" value="HYBRID SIGNAL TRANSDUCTION HISTIDINE KINASE C"/>
    <property type="match status" value="1"/>
</dbReference>
<dbReference type="InterPro" id="IPR013783">
    <property type="entry name" value="Ig-like_fold"/>
</dbReference>
<gene>
    <name evidence="12" type="ORF">HNQ88_004611</name>
</gene>
<dbReference type="CDD" id="cd00082">
    <property type="entry name" value="HisKA"/>
    <property type="match status" value="1"/>
</dbReference>
<keyword evidence="5 12" id="KW-0238">DNA-binding</keyword>
<name>A0AAE4BST0_9BACT</name>
<dbReference type="Gene3D" id="3.40.50.2300">
    <property type="match status" value="1"/>
</dbReference>
<reference evidence="12" key="1">
    <citation type="submission" date="2023-07" db="EMBL/GenBank/DDBJ databases">
        <title>Genomic Encyclopedia of Type Strains, Phase IV (KMG-IV): sequencing the most valuable type-strain genomes for metagenomic binning, comparative biology and taxonomic classification.</title>
        <authorList>
            <person name="Goeker M."/>
        </authorList>
    </citation>
    <scope>NUCLEOTIDE SEQUENCE</scope>
    <source>
        <strain evidence="12">DSM 26174</strain>
    </source>
</reference>
<feature type="transmembrane region" description="Helical" evidence="8">
    <location>
        <begin position="788"/>
        <end position="807"/>
    </location>
</feature>
<dbReference type="Pfam" id="PF07495">
    <property type="entry name" value="Y_Y_Y"/>
    <property type="match status" value="1"/>
</dbReference>
<evidence type="ECO:0000256" key="7">
    <source>
        <dbReference type="PROSITE-ProRule" id="PRU00169"/>
    </source>
</evidence>
<dbReference type="InterPro" id="IPR011110">
    <property type="entry name" value="Reg_prop"/>
</dbReference>
<evidence type="ECO:0000256" key="8">
    <source>
        <dbReference type="SAM" id="Phobius"/>
    </source>
</evidence>
<dbReference type="InterPro" id="IPR036097">
    <property type="entry name" value="HisK_dim/P_sf"/>
</dbReference>
<dbReference type="SMART" id="SM00448">
    <property type="entry name" value="REC"/>
    <property type="match status" value="1"/>
</dbReference>
<keyword evidence="13" id="KW-1185">Reference proteome</keyword>
<dbReference type="InterPro" id="IPR011123">
    <property type="entry name" value="Y_Y_Y"/>
</dbReference>
<dbReference type="Gene3D" id="2.60.40.10">
    <property type="entry name" value="Immunoglobulins"/>
    <property type="match status" value="1"/>
</dbReference>
<dbReference type="InterPro" id="IPR001789">
    <property type="entry name" value="Sig_transdc_resp-reg_receiver"/>
</dbReference>
<dbReference type="Gene3D" id="2.130.10.10">
    <property type="entry name" value="YVTN repeat-like/Quinoprotein amine dehydrogenase"/>
    <property type="match status" value="3"/>
</dbReference>
<dbReference type="PROSITE" id="PS00041">
    <property type="entry name" value="HTH_ARAC_FAMILY_1"/>
    <property type="match status" value="1"/>
</dbReference>
<evidence type="ECO:0000256" key="6">
    <source>
        <dbReference type="ARBA" id="ARBA00023163"/>
    </source>
</evidence>
<evidence type="ECO:0000256" key="3">
    <source>
        <dbReference type="ARBA" id="ARBA00022553"/>
    </source>
</evidence>
<dbReference type="InterPro" id="IPR018060">
    <property type="entry name" value="HTH_AraC"/>
</dbReference>
<dbReference type="GO" id="GO:0003700">
    <property type="term" value="F:DNA-binding transcription factor activity"/>
    <property type="evidence" value="ECO:0007669"/>
    <property type="project" value="InterPro"/>
</dbReference>
<dbReference type="SMART" id="SM00342">
    <property type="entry name" value="HTH_ARAC"/>
    <property type="match status" value="1"/>
</dbReference>
<evidence type="ECO:0000256" key="4">
    <source>
        <dbReference type="ARBA" id="ARBA00023015"/>
    </source>
</evidence>
<dbReference type="Gene3D" id="1.10.10.60">
    <property type="entry name" value="Homeodomain-like"/>
    <property type="match status" value="2"/>
</dbReference>
<evidence type="ECO:0000259" key="10">
    <source>
        <dbReference type="PROSITE" id="PS01124"/>
    </source>
</evidence>
<dbReference type="Pfam" id="PF07494">
    <property type="entry name" value="Reg_prop"/>
    <property type="match status" value="2"/>
</dbReference>
<feature type="signal peptide" evidence="9">
    <location>
        <begin position="1"/>
        <end position="27"/>
    </location>
</feature>
<comment type="caution">
    <text evidence="12">The sequence shown here is derived from an EMBL/GenBank/DDBJ whole genome shotgun (WGS) entry which is preliminary data.</text>
</comment>
<evidence type="ECO:0000313" key="13">
    <source>
        <dbReference type="Proteomes" id="UP001185092"/>
    </source>
</evidence>
<dbReference type="PROSITE" id="PS01124">
    <property type="entry name" value="HTH_ARAC_FAMILY_2"/>
    <property type="match status" value="1"/>
</dbReference>
<dbReference type="SUPFAM" id="SSF46689">
    <property type="entry name" value="Homeodomain-like"/>
    <property type="match status" value="1"/>
</dbReference>
<evidence type="ECO:0000256" key="2">
    <source>
        <dbReference type="ARBA" id="ARBA00012438"/>
    </source>
</evidence>
<organism evidence="12 13">
    <name type="scientific">Aureibacter tunicatorum</name>
    <dbReference type="NCBI Taxonomy" id="866807"/>
    <lineage>
        <taxon>Bacteria</taxon>
        <taxon>Pseudomonadati</taxon>
        <taxon>Bacteroidota</taxon>
        <taxon>Cytophagia</taxon>
        <taxon>Cytophagales</taxon>
        <taxon>Persicobacteraceae</taxon>
        <taxon>Aureibacter</taxon>
    </lineage>
</organism>
<keyword evidence="8" id="KW-0812">Transmembrane</keyword>
<evidence type="ECO:0000256" key="9">
    <source>
        <dbReference type="SAM" id="SignalP"/>
    </source>
</evidence>
<dbReference type="InterPro" id="IPR003661">
    <property type="entry name" value="HisK_dim/P_dom"/>
</dbReference>
<keyword evidence="3 7" id="KW-0597">Phosphoprotein</keyword>
<dbReference type="PROSITE" id="PS50110">
    <property type="entry name" value="RESPONSE_REGULATORY"/>
    <property type="match status" value="1"/>
</dbReference>
<dbReference type="RefSeq" id="WP_309942372.1">
    <property type="nucleotide sequence ID" value="NZ_AP025307.1"/>
</dbReference>
<feature type="domain" description="HTH araC/xylS-type" evidence="10">
    <location>
        <begin position="1197"/>
        <end position="1296"/>
    </location>
</feature>
<dbReference type="SUPFAM" id="SSF63829">
    <property type="entry name" value="Calcium-dependent phosphotriesterase"/>
    <property type="match status" value="1"/>
</dbReference>
<sequence length="1304" mass="149464">MKHNFYIPLIFNILIFIIISLSSPSSAQNVTLKQNYSFKQIGKHEGLSNAAVTSSSVDSQGNLWIGTWDCLNKYTNRYNEIFKPNSSASAPTSNVILKVLTPQKDNKVWLLTKREIACYDPSTGLFNKYLNPLPSSAFNEKYIRMLEFNDDVWVYIVGWGIGKYDAVTDDFVKIISPSLLKRHGISSQINFTIYHDIIYVFDEVDNKLSTFRISTGFKKINEVHISGDFKRTWLTPFKNTVILTRTSKDKTLIYDCVKDLKFETESLKGISTVNPAVNGLWLGSNEGKIFKMNIEKDFALQDFTFQLRGANYSFSKIWEINEYSDKILLVSTDGEGVFIFNSEPHKFQSLFLSDAHNERFQYFAKSLHIDPKNNVFMGGKNGELFQMPLKSMHMELLAKLPYNILSINNDQHYNLWIGVDGQGMAYYDFRNERLLKFPDDFLYHDNLVNEINNVYAIHVDMDNNIWLGTSYNGLFKVIIDNSNSKQKPRIVSVDQISEYKGEIIPAIYAIVQEEPNILWFGSRGNGVYRYNLNKQQITHQYIDESGYLDVLSLEYDFSQKHLFIGSSNGLQTISLLGNNIYEIDHYNETNGLASNTIHSIQSDLNKNLWLSTNTGISKINQETRTVDNYNSEMGLANYEYNDGASIKTKSGSIWMAGSKSIDVFFPEDIKPNKNHLDIVFTKLATSDNDYLLFDSQEIELDSEETSFTISFNDKSLGLILSDHDFKYKLHPLDDEFTITDNNEIRYTNVPHGNYTLQLYSRLGKGNWNQNPVLLSIKVAPPWFKTTSFNAFAVLVLFLIGYAILLFYKRRIIVREQEMQKQLQDDEIKNLNDEKFKLYNSIIHEIKTPVSLILPSASLLRKQSFTPDTQRLVDSIYDNTKHLHDLSHQMSSNAILHDQENARYFKVMSFGELLQVIASSFNNSESSKVEFKAQRKIIGWVNPLLFKRTVTMIISLLYDKFHNTIEINLHESSSDEKIIIMISMQATDSNALEWAQNSMRKNALDDMLSKNNGVSTLSCEGNSLCISLVFTPQPPSQSYTGNSSFKTPVLTSQKPNSNAWQGNVNAEAQNILVINASEGMFEIIKNVLTQKYNIILRNNIENACSLVEKKLVQLAIVDTYDDQKLVFKLVNKLKNKIPVIQISDDIDEMTKLKALEQGVSSYIVKPFFPKHLLIRVDQLILPMTSSKSPLNNTNVQKLNIEDYVIDNITNPDLSAEGWADHLNISKSHLYKKVKKETGMSPHNFILDKKLDFSIDLLNNLDLTINEVLFSSGFNNRIQFYRVFKKKYNMSPKEYRLSLSETVNRK</sequence>
<feature type="modified residue" description="4-aspartylphosphate" evidence="7">
    <location>
        <position position="1117"/>
    </location>
</feature>
<feature type="chain" id="PRO_5042071478" description="histidine kinase" evidence="9">
    <location>
        <begin position="28"/>
        <end position="1304"/>
    </location>
</feature>
<dbReference type="GO" id="GO:0043565">
    <property type="term" value="F:sequence-specific DNA binding"/>
    <property type="evidence" value="ECO:0007669"/>
    <property type="project" value="InterPro"/>
</dbReference>
<dbReference type="InterPro" id="IPR018062">
    <property type="entry name" value="HTH_AraC-typ_CS"/>
</dbReference>
<keyword evidence="6" id="KW-0804">Transcription</keyword>
<keyword evidence="8" id="KW-0472">Membrane</keyword>
<keyword evidence="9" id="KW-0732">Signal</keyword>
<evidence type="ECO:0000259" key="11">
    <source>
        <dbReference type="PROSITE" id="PS50110"/>
    </source>
</evidence>
<dbReference type="SUPFAM" id="SSF52172">
    <property type="entry name" value="CheY-like"/>
    <property type="match status" value="1"/>
</dbReference>
<dbReference type="Gene3D" id="1.10.287.130">
    <property type="match status" value="1"/>
</dbReference>
<dbReference type="Pfam" id="PF12833">
    <property type="entry name" value="HTH_18"/>
    <property type="match status" value="1"/>
</dbReference>
<evidence type="ECO:0000313" key="12">
    <source>
        <dbReference type="EMBL" id="MDR6241524.1"/>
    </source>
</evidence>
<feature type="domain" description="Response regulatory" evidence="11">
    <location>
        <begin position="1069"/>
        <end position="1179"/>
    </location>
</feature>